<evidence type="ECO:0000313" key="1">
    <source>
        <dbReference type="EMBL" id="DBA55689.1"/>
    </source>
</evidence>
<organism evidence="1">
    <name type="scientific">Porphyromonas phage phage022a_WW2931</name>
    <dbReference type="NCBI Taxonomy" id="3154112"/>
    <lineage>
        <taxon>Viruses</taxon>
        <taxon>Duplodnaviria</taxon>
        <taxon>Heunggongvirae</taxon>
        <taxon>Uroviricota</taxon>
        <taxon>Caudoviricetes</taxon>
        <taxon>Nixviridae</taxon>
        <taxon>Schifferlevirus</taxon>
        <taxon>Schifferlevirus pging00O</taxon>
    </lineage>
</organism>
<dbReference type="EMBL" id="BK068103">
    <property type="protein sequence ID" value="DBA55689.1"/>
    <property type="molecule type" value="Genomic_DNA"/>
</dbReference>
<name>A0AAT9JL00_9CAUD</name>
<sequence length="42" mass="4846">MVKRFISLSKYPPCPSTRYSHKTDINRFFVSGVHLLSMSRGT</sequence>
<reference evidence="1" key="1">
    <citation type="journal article" date="2023" name="Microbiome">
        <title>Phages are unrecognized players in the ecology of the oral pathogen Porphyromonas gingivalis.</title>
        <authorList>
            <person name="Matrishin C.B."/>
            <person name="Haase E.M."/>
            <person name="Dewhirst F.E."/>
            <person name="Mark Welch J.L."/>
            <person name="Miranda-Sanchez F."/>
            <person name="Chen T."/>
            <person name="MacFarland D.C."/>
            <person name="Kauffman K.M."/>
        </authorList>
    </citation>
    <scope>NUCLEOTIDE SEQUENCE</scope>
</reference>
<reference evidence="1" key="2">
    <citation type="submission" date="2024-05" db="EMBL/GenBank/DDBJ databases">
        <authorList>
            <person name="Matrishin C.B."/>
            <person name="Kauffman K.M."/>
        </authorList>
    </citation>
    <scope>NUCLEOTIDE SEQUENCE</scope>
</reference>
<accession>A0AAT9JL00</accession>
<protein>
    <submittedName>
        <fullName evidence="1">Uncharacterized protein</fullName>
    </submittedName>
</protein>
<proteinExistence type="predicted"/>